<dbReference type="AlphaFoldDB" id="A0A9Q0GKJ0"/>
<keyword evidence="9" id="KW-1185">Reference proteome</keyword>
<keyword evidence="3 6" id="KW-0547">Nucleotide-binding</keyword>
<feature type="domain" description="Protein kinase" evidence="7">
    <location>
        <begin position="1"/>
        <end position="220"/>
    </location>
</feature>
<dbReference type="InterPro" id="IPR050205">
    <property type="entry name" value="CDPK_Ser/Thr_kinases"/>
</dbReference>
<evidence type="ECO:0000256" key="5">
    <source>
        <dbReference type="ARBA" id="ARBA00022840"/>
    </source>
</evidence>
<comment type="caution">
    <text evidence="8">The sequence shown here is derived from an EMBL/GenBank/DDBJ whole genome shotgun (WGS) entry which is preliminary data.</text>
</comment>
<reference evidence="8" key="1">
    <citation type="journal article" date="2023" name="Plant J.">
        <title>The genome of the king protea, Protea cynaroides.</title>
        <authorList>
            <person name="Chang J."/>
            <person name="Duong T.A."/>
            <person name="Schoeman C."/>
            <person name="Ma X."/>
            <person name="Roodt D."/>
            <person name="Barker N."/>
            <person name="Li Z."/>
            <person name="Van de Peer Y."/>
            <person name="Mizrachi E."/>
        </authorList>
    </citation>
    <scope>NUCLEOTIDE SEQUENCE</scope>
    <source>
        <tissue evidence="8">Young leaves</tissue>
    </source>
</reference>
<dbReference type="InterPro" id="IPR017441">
    <property type="entry name" value="Protein_kinase_ATP_BS"/>
</dbReference>
<dbReference type="Gene3D" id="1.10.510.10">
    <property type="entry name" value="Transferase(Phosphotransferase) domain 1"/>
    <property type="match status" value="1"/>
</dbReference>
<keyword evidence="1" id="KW-0723">Serine/threonine-protein kinase</keyword>
<name>A0A9Q0GKJ0_9MAGN</name>
<evidence type="ECO:0000313" key="9">
    <source>
        <dbReference type="Proteomes" id="UP001141806"/>
    </source>
</evidence>
<dbReference type="InterPro" id="IPR000719">
    <property type="entry name" value="Prot_kinase_dom"/>
</dbReference>
<dbReference type="PROSITE" id="PS50011">
    <property type="entry name" value="PROTEIN_KINASE_DOM"/>
    <property type="match status" value="1"/>
</dbReference>
<accession>A0A9Q0GKJ0</accession>
<dbReference type="OrthoDB" id="248923at2759"/>
<evidence type="ECO:0000259" key="7">
    <source>
        <dbReference type="PROSITE" id="PS50011"/>
    </source>
</evidence>
<dbReference type="SMART" id="SM00220">
    <property type="entry name" value="S_TKc"/>
    <property type="match status" value="1"/>
</dbReference>
<evidence type="ECO:0000313" key="8">
    <source>
        <dbReference type="EMBL" id="KAJ4938748.1"/>
    </source>
</evidence>
<dbReference type="SUPFAM" id="SSF56112">
    <property type="entry name" value="Protein kinase-like (PK-like)"/>
    <property type="match status" value="1"/>
</dbReference>
<organism evidence="8 9">
    <name type="scientific">Protea cynaroides</name>
    <dbReference type="NCBI Taxonomy" id="273540"/>
    <lineage>
        <taxon>Eukaryota</taxon>
        <taxon>Viridiplantae</taxon>
        <taxon>Streptophyta</taxon>
        <taxon>Embryophyta</taxon>
        <taxon>Tracheophyta</taxon>
        <taxon>Spermatophyta</taxon>
        <taxon>Magnoliopsida</taxon>
        <taxon>Proteales</taxon>
        <taxon>Proteaceae</taxon>
        <taxon>Protea</taxon>
    </lineage>
</organism>
<dbReference type="Proteomes" id="UP001141806">
    <property type="component" value="Unassembled WGS sequence"/>
</dbReference>
<protein>
    <recommendedName>
        <fullName evidence="7">Protein kinase domain-containing protein</fullName>
    </recommendedName>
</protein>
<evidence type="ECO:0000256" key="1">
    <source>
        <dbReference type="ARBA" id="ARBA00022527"/>
    </source>
</evidence>
<evidence type="ECO:0000256" key="6">
    <source>
        <dbReference type="PROSITE-ProRule" id="PRU10141"/>
    </source>
</evidence>
<evidence type="ECO:0000256" key="2">
    <source>
        <dbReference type="ARBA" id="ARBA00022679"/>
    </source>
</evidence>
<evidence type="ECO:0000256" key="3">
    <source>
        <dbReference type="ARBA" id="ARBA00022741"/>
    </source>
</evidence>
<feature type="binding site" evidence="6">
    <location>
        <position position="53"/>
    </location>
    <ligand>
        <name>ATP</name>
        <dbReference type="ChEBI" id="CHEBI:30616"/>
    </ligand>
</feature>
<evidence type="ECO:0000256" key="4">
    <source>
        <dbReference type="ARBA" id="ARBA00022777"/>
    </source>
</evidence>
<dbReference type="GO" id="GO:0005524">
    <property type="term" value="F:ATP binding"/>
    <property type="evidence" value="ECO:0007669"/>
    <property type="project" value="UniProtKB-UniRule"/>
</dbReference>
<sequence length="303" mass="33485">MKKKKINVVTDKLSWKKKKIEEDYDLDYVIGEGAYGSVRLCRCKTSGAEYACKTLSKKDKNVHQEVEIMKHLSGHPGVVNLEGVVQRDIKPDNILLTSSRKMKLGDFDLAIRFSNGQRLSSQVGTLPYCAPEVLLGDYSNKVDIWSAGVVLHGLLVGTNPFDREISEEISEAIEKEQLDFHSGDWRLISGPARDLMSRMLNRDVSARITTDEPHSSGQQLCPASSADCPVQLTSEDSSHPAQHVYSRRRHSPFPRVGLLKKISQSSPVASLPVASSDSGSLSQALLATLKFLIPLKDLCRALN</sequence>
<keyword evidence="5 6" id="KW-0067">ATP-binding</keyword>
<dbReference type="Pfam" id="PF00069">
    <property type="entry name" value="Pkinase"/>
    <property type="match status" value="1"/>
</dbReference>
<dbReference type="EMBL" id="JAMYWD010002113">
    <property type="protein sequence ID" value="KAJ4938748.1"/>
    <property type="molecule type" value="Genomic_DNA"/>
</dbReference>
<dbReference type="GO" id="GO:0004674">
    <property type="term" value="F:protein serine/threonine kinase activity"/>
    <property type="evidence" value="ECO:0007669"/>
    <property type="project" value="UniProtKB-KW"/>
</dbReference>
<dbReference type="PROSITE" id="PS00107">
    <property type="entry name" value="PROTEIN_KINASE_ATP"/>
    <property type="match status" value="1"/>
</dbReference>
<dbReference type="Gene3D" id="3.30.200.20">
    <property type="entry name" value="Phosphorylase Kinase, domain 1"/>
    <property type="match status" value="1"/>
</dbReference>
<gene>
    <name evidence="8" type="ORF">NE237_000144</name>
</gene>
<keyword evidence="4" id="KW-0418">Kinase</keyword>
<proteinExistence type="predicted"/>
<keyword evidence="2" id="KW-0808">Transferase</keyword>
<dbReference type="PANTHER" id="PTHR24349">
    <property type="entry name" value="SERINE/THREONINE-PROTEIN KINASE"/>
    <property type="match status" value="1"/>
</dbReference>
<dbReference type="InterPro" id="IPR011009">
    <property type="entry name" value="Kinase-like_dom_sf"/>
</dbReference>